<evidence type="ECO:0000313" key="3">
    <source>
        <dbReference type="EMBL" id="RRT35885.1"/>
    </source>
</evidence>
<dbReference type="PANTHER" id="PTHR33286">
    <property type="entry name" value="BIFUNCTIONAL INHIBITOR/LIPID-TRANSFER PROTEIN/SEED STORAGE 2S ALBUMIN SUPERFAMILY PROTEIN"/>
    <property type="match status" value="1"/>
</dbReference>
<reference evidence="3 4" key="1">
    <citation type="journal article" date="2014" name="Agronomy (Basel)">
        <title>A Draft Genome Sequence for Ensete ventricosum, the Drought-Tolerant Tree Against Hunger.</title>
        <authorList>
            <person name="Harrison J."/>
            <person name="Moore K.A."/>
            <person name="Paszkiewicz K."/>
            <person name="Jones T."/>
            <person name="Grant M."/>
            <person name="Ambacheew D."/>
            <person name="Muzemil S."/>
            <person name="Studholme D.J."/>
        </authorList>
    </citation>
    <scope>NUCLEOTIDE SEQUENCE [LARGE SCALE GENOMIC DNA]</scope>
</reference>
<feature type="transmembrane region" description="Helical" evidence="1">
    <location>
        <begin position="65"/>
        <end position="85"/>
    </location>
</feature>
<name>A0A426X8S1_ENSVE</name>
<keyword evidence="1" id="KW-1133">Transmembrane helix</keyword>
<dbReference type="PANTHER" id="PTHR33286:SF1">
    <property type="entry name" value="OS01G0800600 PROTEIN"/>
    <property type="match status" value="1"/>
</dbReference>
<evidence type="ECO:0000259" key="2">
    <source>
        <dbReference type="Pfam" id="PF14368"/>
    </source>
</evidence>
<organism evidence="3 4">
    <name type="scientific">Ensete ventricosum</name>
    <name type="common">Abyssinian banana</name>
    <name type="synonym">Musa ensete</name>
    <dbReference type="NCBI Taxonomy" id="4639"/>
    <lineage>
        <taxon>Eukaryota</taxon>
        <taxon>Viridiplantae</taxon>
        <taxon>Streptophyta</taxon>
        <taxon>Embryophyta</taxon>
        <taxon>Tracheophyta</taxon>
        <taxon>Spermatophyta</taxon>
        <taxon>Magnoliopsida</taxon>
        <taxon>Liliopsida</taxon>
        <taxon>Zingiberales</taxon>
        <taxon>Musaceae</taxon>
        <taxon>Ensete</taxon>
    </lineage>
</organism>
<keyword evidence="1" id="KW-0472">Membrane</keyword>
<comment type="caution">
    <text evidence="3">The sequence shown here is derived from an EMBL/GenBank/DDBJ whole genome shotgun (WGS) entry which is preliminary data.</text>
</comment>
<dbReference type="EMBL" id="AMZH03024361">
    <property type="protein sequence ID" value="RRT35885.1"/>
    <property type="molecule type" value="Genomic_DNA"/>
</dbReference>
<feature type="domain" description="Bifunctional inhibitor/plant lipid transfer protein/seed storage helical" evidence="2">
    <location>
        <begin position="90"/>
        <end position="140"/>
    </location>
</feature>
<dbReference type="AlphaFoldDB" id="A0A426X8S1"/>
<proteinExistence type="predicted"/>
<dbReference type="Pfam" id="PF14368">
    <property type="entry name" value="LTP_2"/>
    <property type="match status" value="1"/>
</dbReference>
<evidence type="ECO:0000256" key="1">
    <source>
        <dbReference type="SAM" id="Phobius"/>
    </source>
</evidence>
<sequence>MNLQVKHPFRRVLESSCQATTRAFVTVRPLRTHDPRGRRVYMKPAAAGSSHRLLEIQMAQRKLPFFFLLIVALAVFSTLLGGAPVRAEIVLLMVKCREYVAPGPRKDPSKECCADEVQKSDVVCFCKNIPSAVEKKISMEEPNAESVLS</sequence>
<evidence type="ECO:0000313" key="4">
    <source>
        <dbReference type="Proteomes" id="UP000287651"/>
    </source>
</evidence>
<accession>A0A426X8S1</accession>
<dbReference type="Gene3D" id="1.10.110.10">
    <property type="entry name" value="Plant lipid-transfer and hydrophobic proteins"/>
    <property type="match status" value="1"/>
</dbReference>
<keyword evidence="1" id="KW-0812">Transmembrane</keyword>
<dbReference type="SUPFAM" id="SSF47699">
    <property type="entry name" value="Bifunctional inhibitor/lipid-transfer protein/seed storage 2S albumin"/>
    <property type="match status" value="1"/>
</dbReference>
<gene>
    <name evidence="3" type="ORF">B296_00056152</name>
</gene>
<dbReference type="InterPro" id="IPR036312">
    <property type="entry name" value="Bifun_inhib/LTP/seed_sf"/>
</dbReference>
<protein>
    <recommendedName>
        <fullName evidence="2">Bifunctional inhibitor/plant lipid transfer protein/seed storage helical domain-containing protein</fullName>
    </recommendedName>
</protein>
<dbReference type="InterPro" id="IPR016140">
    <property type="entry name" value="Bifunc_inhib/LTP/seed_store"/>
</dbReference>
<dbReference type="Proteomes" id="UP000287651">
    <property type="component" value="Unassembled WGS sequence"/>
</dbReference>